<name>I1BJC1_RHIO9</name>
<dbReference type="VEuPathDB" id="FungiDB:RO3G_01005"/>
<evidence type="ECO:0008006" key="3">
    <source>
        <dbReference type="Google" id="ProtNLM"/>
    </source>
</evidence>
<protein>
    <recommendedName>
        <fullName evidence="3">Helitron helicase-like domain-containing protein</fullName>
    </recommendedName>
</protein>
<accession>I1BJC1</accession>
<evidence type="ECO:0000313" key="1">
    <source>
        <dbReference type="EMBL" id="EIE76301.1"/>
    </source>
</evidence>
<dbReference type="Proteomes" id="UP000009138">
    <property type="component" value="Unassembled WGS sequence"/>
</dbReference>
<gene>
    <name evidence="1" type="ORF">RO3G_01005</name>
</gene>
<dbReference type="EMBL" id="CH476732">
    <property type="protein sequence ID" value="EIE76301.1"/>
    <property type="molecule type" value="Genomic_DNA"/>
</dbReference>
<dbReference type="InParanoid" id="I1BJC1"/>
<sequence length="119" mass="14256">MEIQDCGSPHIHMVLWTNKSVQELIEMNIVHTWFPEGFSSNNPIMHDLINRLQLHKCNDNYCKRSDLTKKCSFEYPKPYFPVTFLDSEHRYTYKRDVGDEYVNNYNPYLLVVFRTSMDI</sequence>
<evidence type="ECO:0000313" key="2">
    <source>
        <dbReference type="Proteomes" id="UP000009138"/>
    </source>
</evidence>
<reference evidence="1 2" key="1">
    <citation type="journal article" date="2009" name="PLoS Genet.">
        <title>Genomic analysis of the basal lineage fungus Rhizopus oryzae reveals a whole-genome duplication.</title>
        <authorList>
            <person name="Ma L.-J."/>
            <person name="Ibrahim A.S."/>
            <person name="Skory C."/>
            <person name="Grabherr M.G."/>
            <person name="Burger G."/>
            <person name="Butler M."/>
            <person name="Elias M."/>
            <person name="Idnurm A."/>
            <person name="Lang B.F."/>
            <person name="Sone T."/>
            <person name="Abe A."/>
            <person name="Calvo S.E."/>
            <person name="Corrochano L.M."/>
            <person name="Engels R."/>
            <person name="Fu J."/>
            <person name="Hansberg W."/>
            <person name="Kim J.-M."/>
            <person name="Kodira C.D."/>
            <person name="Koehrsen M.J."/>
            <person name="Liu B."/>
            <person name="Miranda-Saavedra D."/>
            <person name="O'Leary S."/>
            <person name="Ortiz-Castellanos L."/>
            <person name="Poulter R."/>
            <person name="Rodriguez-Romero J."/>
            <person name="Ruiz-Herrera J."/>
            <person name="Shen Y.-Q."/>
            <person name="Zeng Q."/>
            <person name="Galagan J."/>
            <person name="Birren B.W."/>
            <person name="Cuomo C.A."/>
            <person name="Wickes B.L."/>
        </authorList>
    </citation>
    <scope>NUCLEOTIDE SEQUENCE [LARGE SCALE GENOMIC DNA]</scope>
    <source>
        <strain evidence="2">RA 99-880 / ATCC MYA-4621 / FGSC 9543 / NRRL 43880</strain>
    </source>
</reference>
<dbReference type="RefSeq" id="XP_067511697.1">
    <property type="nucleotide sequence ID" value="XM_067655596.1"/>
</dbReference>
<dbReference type="GeneID" id="93607977"/>
<organism evidence="1 2">
    <name type="scientific">Rhizopus delemar (strain RA 99-880 / ATCC MYA-4621 / FGSC 9543 / NRRL 43880)</name>
    <name type="common">Mucormycosis agent</name>
    <name type="synonym">Rhizopus arrhizus var. delemar</name>
    <dbReference type="NCBI Taxonomy" id="246409"/>
    <lineage>
        <taxon>Eukaryota</taxon>
        <taxon>Fungi</taxon>
        <taxon>Fungi incertae sedis</taxon>
        <taxon>Mucoromycota</taxon>
        <taxon>Mucoromycotina</taxon>
        <taxon>Mucoromycetes</taxon>
        <taxon>Mucorales</taxon>
        <taxon>Mucorineae</taxon>
        <taxon>Rhizopodaceae</taxon>
        <taxon>Rhizopus</taxon>
    </lineage>
</organism>
<keyword evidence="2" id="KW-1185">Reference proteome</keyword>
<dbReference type="AlphaFoldDB" id="I1BJC1"/>
<proteinExistence type="predicted"/>